<dbReference type="PATRIC" id="fig|869212.3.peg.505"/>
<evidence type="ECO:0000259" key="1">
    <source>
        <dbReference type="SMART" id="SM01321"/>
    </source>
</evidence>
<dbReference type="InterPro" id="IPR002686">
    <property type="entry name" value="Transposase_17"/>
</dbReference>
<dbReference type="AlphaFoldDB" id="I4B1M4"/>
<name>I4B1M4_TURPD</name>
<dbReference type="HOGENOM" id="CLU_101329_0_0_12"/>
<dbReference type="KEGG" id="tpx:Turpa_0527"/>
<dbReference type="OrthoDB" id="9794403at2"/>
<dbReference type="RefSeq" id="WP_014801701.1">
    <property type="nucleotide sequence ID" value="NC_018020.1"/>
</dbReference>
<evidence type="ECO:0000313" key="2">
    <source>
        <dbReference type="EMBL" id="AFM11181.1"/>
    </source>
</evidence>
<dbReference type="GO" id="GO:0004803">
    <property type="term" value="F:transposase activity"/>
    <property type="evidence" value="ECO:0007669"/>
    <property type="project" value="InterPro"/>
</dbReference>
<dbReference type="InterPro" id="IPR036515">
    <property type="entry name" value="Transposase_17_sf"/>
</dbReference>
<keyword evidence="3" id="KW-1185">Reference proteome</keyword>
<protein>
    <recommendedName>
        <fullName evidence="1">Transposase IS200-like domain-containing protein</fullName>
    </recommendedName>
</protein>
<dbReference type="EMBL" id="CP002959">
    <property type="protein sequence ID" value="AFM11181.1"/>
    <property type="molecule type" value="Genomic_DNA"/>
</dbReference>
<dbReference type="SMART" id="SM01321">
    <property type="entry name" value="Y1_Tnp"/>
    <property type="match status" value="1"/>
</dbReference>
<dbReference type="STRING" id="869212.Turpa_0527"/>
<proteinExistence type="predicted"/>
<evidence type="ECO:0000313" key="3">
    <source>
        <dbReference type="Proteomes" id="UP000006048"/>
    </source>
</evidence>
<dbReference type="Proteomes" id="UP000006048">
    <property type="component" value="Chromosome"/>
</dbReference>
<sequence length="202" mass="23163">MALFKHTFRVESTRLPGYDYAKPGAYFVTICARGRRSWFGEIRNGIMALNEAGNLVWREWHRTGQLVQNLKVDEFIVMPNHVHGILIIGESIDANTFGIQSIADRKTVETPFTGVSLNSRQKMKETPGKGVSTDRANANISIITNQFKRACTLGIRRNFAPDFSWQTRFYEHIIRDDASLTAIRQYIQQNPVNWTKDEYYGS</sequence>
<dbReference type="GO" id="GO:0043565">
    <property type="term" value="F:sequence-specific DNA binding"/>
    <property type="evidence" value="ECO:0007669"/>
    <property type="project" value="TreeGrafter"/>
</dbReference>
<dbReference type="GO" id="GO:0006313">
    <property type="term" value="P:DNA transposition"/>
    <property type="evidence" value="ECO:0007669"/>
    <property type="project" value="InterPro"/>
</dbReference>
<gene>
    <name evidence="2" type="ordered locus">Turpa_0527</name>
</gene>
<organism evidence="2 3">
    <name type="scientific">Turneriella parva (strain ATCC BAA-1111 / DSM 21527 / NCTC 11395 / H)</name>
    <name type="common">Leptospira parva</name>
    <dbReference type="NCBI Taxonomy" id="869212"/>
    <lineage>
        <taxon>Bacteria</taxon>
        <taxon>Pseudomonadati</taxon>
        <taxon>Spirochaetota</taxon>
        <taxon>Spirochaetia</taxon>
        <taxon>Leptospirales</taxon>
        <taxon>Leptospiraceae</taxon>
        <taxon>Turneriella</taxon>
    </lineage>
</organism>
<dbReference type="InterPro" id="IPR052715">
    <property type="entry name" value="RAYT_transposase"/>
</dbReference>
<feature type="domain" description="Transposase IS200-like" evidence="1">
    <location>
        <begin position="22"/>
        <end position="190"/>
    </location>
</feature>
<dbReference type="PANTHER" id="PTHR36966">
    <property type="entry name" value="REP-ASSOCIATED TYROSINE TRANSPOSASE"/>
    <property type="match status" value="1"/>
</dbReference>
<reference evidence="2 3" key="1">
    <citation type="submission" date="2012-06" db="EMBL/GenBank/DDBJ databases">
        <title>The complete chromosome of genome of Turneriella parva DSM 21527.</title>
        <authorList>
            <consortium name="US DOE Joint Genome Institute (JGI-PGF)"/>
            <person name="Lucas S."/>
            <person name="Han J."/>
            <person name="Lapidus A."/>
            <person name="Bruce D."/>
            <person name="Goodwin L."/>
            <person name="Pitluck S."/>
            <person name="Peters L."/>
            <person name="Kyrpides N."/>
            <person name="Mavromatis K."/>
            <person name="Ivanova N."/>
            <person name="Mikhailova N."/>
            <person name="Chertkov O."/>
            <person name="Detter J.C."/>
            <person name="Tapia R."/>
            <person name="Han C."/>
            <person name="Land M."/>
            <person name="Hauser L."/>
            <person name="Markowitz V."/>
            <person name="Cheng J.-F."/>
            <person name="Hugenholtz P."/>
            <person name="Woyke T."/>
            <person name="Wu D."/>
            <person name="Gronow S."/>
            <person name="Wellnitz S."/>
            <person name="Brambilla E."/>
            <person name="Klenk H.-P."/>
            <person name="Eisen J.A."/>
        </authorList>
    </citation>
    <scope>NUCLEOTIDE SEQUENCE [LARGE SCALE GENOMIC DNA]</scope>
    <source>
        <strain evidence="3">ATCC BAA-1111 / DSM 21527 / NCTC 11395 / H</strain>
    </source>
</reference>
<dbReference type="PANTHER" id="PTHR36966:SF1">
    <property type="entry name" value="REP-ASSOCIATED TYROSINE TRANSPOSASE"/>
    <property type="match status" value="1"/>
</dbReference>
<accession>I4B1M4</accession>
<dbReference type="SUPFAM" id="SSF143422">
    <property type="entry name" value="Transposase IS200-like"/>
    <property type="match status" value="1"/>
</dbReference>
<dbReference type="Gene3D" id="3.30.70.1290">
    <property type="entry name" value="Transposase IS200-like"/>
    <property type="match status" value="1"/>
</dbReference>